<dbReference type="EC" id="6.3.2.-" evidence="2"/>
<dbReference type="InterPro" id="IPR008338">
    <property type="entry name" value="Capsule_biosynth_CapC"/>
</dbReference>
<reference evidence="2" key="1">
    <citation type="submission" date="2015-01" db="EMBL/GenBank/DDBJ databases">
        <authorList>
            <person name="Xiang T."/>
            <person name="Song Y."/>
            <person name="Huang L."/>
            <person name="Wang B."/>
            <person name="Wu P."/>
        </authorList>
    </citation>
    <scope>NUCLEOTIDE SEQUENCE [LARGE SCALE GENOMIC DNA]</scope>
    <source>
        <strain evidence="2">V1</strain>
    </source>
</reference>
<sequence length="142" mass="16108">MYEKTLLLSIILSLLFCEFMGINPGGIIVPGYLVLNLNNYPKIIYTILISLLTMLVIKFFSRYVIIYGRRKFALMILTAYFLNLLIVYSGIYNPNPGIIGYLVPGILANQLDRQGIISTLLAMTFAVILITMILLIFNMQVF</sequence>
<dbReference type="GO" id="GO:0045227">
    <property type="term" value="P:capsule polysaccharide biosynthetic process"/>
    <property type="evidence" value="ECO:0007669"/>
    <property type="project" value="InterPro"/>
</dbReference>
<name>A0A0B7GTR3_TREPH</name>
<evidence type="ECO:0000313" key="4">
    <source>
        <dbReference type="Proteomes" id="UP000042527"/>
    </source>
</evidence>
<dbReference type="GO" id="GO:0016874">
    <property type="term" value="F:ligase activity"/>
    <property type="evidence" value="ECO:0007669"/>
    <property type="project" value="UniProtKB-KW"/>
</dbReference>
<evidence type="ECO:0000313" key="2">
    <source>
        <dbReference type="EMBL" id="CEM60375.1"/>
    </source>
</evidence>
<reference evidence="4" key="2">
    <citation type="submission" date="2015-01" db="EMBL/GenBank/DDBJ databases">
        <authorList>
            <person name="Manzoor Shahid"/>
            <person name="Zubair Saima"/>
        </authorList>
    </citation>
    <scope>NUCLEOTIDE SEQUENCE [LARGE SCALE GENOMIC DNA]</scope>
    <source>
        <strain evidence="4">V1</strain>
    </source>
</reference>
<dbReference type="PRINTS" id="PR01759">
    <property type="entry name" value="CAPSULEPROTC"/>
</dbReference>
<dbReference type="OrthoDB" id="48792at2"/>
<dbReference type="EMBL" id="CP042817">
    <property type="protein sequence ID" value="QEJ97817.1"/>
    <property type="molecule type" value="Genomic_DNA"/>
</dbReference>
<feature type="transmembrane region" description="Helical" evidence="1">
    <location>
        <begin position="116"/>
        <end position="137"/>
    </location>
</feature>
<gene>
    <name evidence="2" type="primary">pgsC</name>
    <name evidence="3" type="ORF">FUT82_07290</name>
    <name evidence="2" type="ORF">TPHV1_10043</name>
</gene>
<evidence type="ECO:0000313" key="5">
    <source>
        <dbReference type="Proteomes" id="UP000323594"/>
    </source>
</evidence>
<organism evidence="2 4">
    <name type="scientific">Treponema phagedenis</name>
    <dbReference type="NCBI Taxonomy" id="162"/>
    <lineage>
        <taxon>Bacteria</taxon>
        <taxon>Pseudomonadati</taxon>
        <taxon>Spirochaetota</taxon>
        <taxon>Spirochaetia</taxon>
        <taxon>Spirochaetales</taxon>
        <taxon>Treponemataceae</taxon>
        <taxon>Treponema</taxon>
    </lineage>
</organism>
<dbReference type="NCBIfam" id="TIGR04011">
    <property type="entry name" value="poly_gGlu_PgsC"/>
    <property type="match status" value="1"/>
</dbReference>
<dbReference type="Pfam" id="PF14102">
    <property type="entry name" value="Caps_synth_CapC"/>
    <property type="match status" value="1"/>
</dbReference>
<dbReference type="GeneID" id="57753587"/>
<keyword evidence="1" id="KW-0472">Membrane</keyword>
<dbReference type="RefSeq" id="WP_024752498.1">
    <property type="nucleotide sequence ID" value="NZ_CDNC01000001.1"/>
</dbReference>
<proteinExistence type="predicted"/>
<dbReference type="Proteomes" id="UP000323594">
    <property type="component" value="Chromosome"/>
</dbReference>
<keyword evidence="2" id="KW-0436">Ligase</keyword>
<feature type="transmembrane region" description="Helical" evidence="1">
    <location>
        <begin position="72"/>
        <end position="91"/>
    </location>
</feature>
<evidence type="ECO:0000313" key="3">
    <source>
        <dbReference type="EMBL" id="QEJ97817.1"/>
    </source>
</evidence>
<accession>A0A0B7GTR3</accession>
<dbReference type="EMBL" id="CDNC01000001">
    <property type="protein sequence ID" value="CEM60375.1"/>
    <property type="molecule type" value="Genomic_DNA"/>
</dbReference>
<keyword evidence="1" id="KW-0812">Transmembrane</keyword>
<feature type="transmembrane region" description="Helical" evidence="1">
    <location>
        <begin position="43"/>
        <end position="60"/>
    </location>
</feature>
<dbReference type="GO" id="GO:0016020">
    <property type="term" value="C:membrane"/>
    <property type="evidence" value="ECO:0007669"/>
    <property type="project" value="InterPro"/>
</dbReference>
<dbReference type="AlphaFoldDB" id="A0A0B7GTR3"/>
<evidence type="ECO:0000256" key="1">
    <source>
        <dbReference type="SAM" id="Phobius"/>
    </source>
</evidence>
<dbReference type="Proteomes" id="UP000042527">
    <property type="component" value="Unassembled WGS sequence"/>
</dbReference>
<reference evidence="3 5" key="3">
    <citation type="submission" date="2019-08" db="EMBL/GenBank/DDBJ databases">
        <authorList>
            <person name="Kuhnert P."/>
        </authorList>
    </citation>
    <scope>NUCLEOTIDE SEQUENCE [LARGE SCALE GENOMIC DNA]</scope>
    <source>
        <strain evidence="3 5">B36.5</strain>
    </source>
</reference>
<keyword evidence="1" id="KW-1133">Transmembrane helix</keyword>
<protein>
    <submittedName>
        <fullName evidence="2">Poly-gamma-glutamate biosynthesis protein PgsC</fullName>
        <ecNumber evidence="2">6.3.2.-</ecNumber>
    </submittedName>
</protein>
<keyword evidence="4" id="KW-1185">Reference proteome</keyword>